<dbReference type="Proteomes" id="UP000008141">
    <property type="component" value="Unassembled WGS sequence"/>
</dbReference>
<dbReference type="KEGG" id="cvr:CHLNCDRAFT_139613"/>
<dbReference type="PANTHER" id="PTHR36897:SF2">
    <property type="entry name" value="OS10G0350800 PROTEIN"/>
    <property type="match status" value="1"/>
</dbReference>
<dbReference type="eggNOG" id="KOG2094">
    <property type="taxonomic scope" value="Eukaryota"/>
</dbReference>
<accession>E1ZQJ2</accession>
<dbReference type="OMA" id="DEAWHER"/>
<organism evidence="2">
    <name type="scientific">Chlorella variabilis</name>
    <name type="common">Green alga</name>
    <dbReference type="NCBI Taxonomy" id="554065"/>
    <lineage>
        <taxon>Eukaryota</taxon>
        <taxon>Viridiplantae</taxon>
        <taxon>Chlorophyta</taxon>
        <taxon>core chlorophytes</taxon>
        <taxon>Trebouxiophyceae</taxon>
        <taxon>Chlorellales</taxon>
        <taxon>Chlorellaceae</taxon>
        <taxon>Chlorella clade</taxon>
        <taxon>Chlorella</taxon>
    </lineage>
</organism>
<proteinExistence type="predicted"/>
<dbReference type="OrthoDB" id="445361at2759"/>
<sequence length="253" mass="26042">MQATGAQQTAADQHVAARGQGLVTLEEVQQIASSRGMEISTKVLGPFYRIVCRDTAASSSSGSGRAPSSAERAAEEAAAGVGGRGCVLAVTSGFLVPPPLGLMHCDTLQVFTKGQSGEEGGRTRGGVLGLGLLMGAATFAFGLARGCRKAEILAINDDEAWHERLVRYYTRFGFQPVRVVRGDSLADLPHMLVWGGAGTRMDADVEAMLRRWTRAVRRNSAAAGAAEAPAAGAPDGTAAAAAAAAMTAAQQGD</sequence>
<dbReference type="GeneID" id="17351388"/>
<keyword evidence="2" id="KW-1185">Reference proteome</keyword>
<dbReference type="EMBL" id="GL433859">
    <property type="protein sequence ID" value="EFN51948.1"/>
    <property type="molecule type" value="Genomic_DNA"/>
</dbReference>
<evidence type="ECO:0000313" key="2">
    <source>
        <dbReference type="Proteomes" id="UP000008141"/>
    </source>
</evidence>
<dbReference type="AlphaFoldDB" id="E1ZQJ2"/>
<evidence type="ECO:0000313" key="1">
    <source>
        <dbReference type="EMBL" id="EFN51948.1"/>
    </source>
</evidence>
<dbReference type="InParanoid" id="E1ZQJ2"/>
<reference evidence="1 2" key="1">
    <citation type="journal article" date="2010" name="Plant Cell">
        <title>The Chlorella variabilis NC64A genome reveals adaptation to photosymbiosis, coevolution with viruses, and cryptic sex.</title>
        <authorList>
            <person name="Blanc G."/>
            <person name="Duncan G."/>
            <person name="Agarkova I."/>
            <person name="Borodovsky M."/>
            <person name="Gurnon J."/>
            <person name="Kuo A."/>
            <person name="Lindquist E."/>
            <person name="Lucas S."/>
            <person name="Pangilinan J."/>
            <person name="Polle J."/>
            <person name="Salamov A."/>
            <person name="Terry A."/>
            <person name="Yamada T."/>
            <person name="Dunigan D.D."/>
            <person name="Grigoriev I.V."/>
            <person name="Claverie J.M."/>
            <person name="Van Etten J.L."/>
        </authorList>
    </citation>
    <scope>NUCLEOTIDE SEQUENCE [LARGE SCALE GENOMIC DNA]</scope>
    <source>
        <strain evidence="1 2">NC64A</strain>
    </source>
</reference>
<name>E1ZQJ2_CHLVA</name>
<gene>
    <name evidence="1" type="ORF">CHLNCDRAFT_139613</name>
</gene>
<dbReference type="RefSeq" id="XP_005844050.1">
    <property type="nucleotide sequence ID" value="XM_005843988.1"/>
</dbReference>
<dbReference type="PANTHER" id="PTHR36897">
    <property type="entry name" value="OS10G0351100-LIKE PROTEIN"/>
    <property type="match status" value="1"/>
</dbReference>
<protein>
    <submittedName>
        <fullName evidence="1">Uncharacterized protein</fullName>
    </submittedName>
</protein>
<dbReference type="STRING" id="554065.E1ZQJ2"/>